<dbReference type="InterPro" id="IPR046346">
    <property type="entry name" value="Aminoacid_DH-like_N_sf"/>
</dbReference>
<dbReference type="SUPFAM" id="SSF51735">
    <property type="entry name" value="NAD(P)-binding Rossmann-fold domains"/>
    <property type="match status" value="1"/>
</dbReference>
<reference evidence="12 13" key="1">
    <citation type="submission" date="2016-02" db="EMBL/GenBank/DDBJ databases">
        <title>Draft genome sequence of Thermodesulfatator sp. S606.</title>
        <authorList>
            <person name="Lai Q."/>
            <person name="Cao J."/>
            <person name="Dupont S."/>
            <person name="Shao Z."/>
            <person name="Jebbar M."/>
            <person name="Alain K."/>
        </authorList>
    </citation>
    <scope>NUCLEOTIDE SEQUENCE [LARGE SCALE GENOMIC DNA]</scope>
    <source>
        <strain evidence="12 13">S606</strain>
    </source>
</reference>
<dbReference type="InterPro" id="IPR041121">
    <property type="entry name" value="SDH_C"/>
</dbReference>
<dbReference type="InterPro" id="IPR022893">
    <property type="entry name" value="Shikimate_DH_fam"/>
</dbReference>
<dbReference type="RefSeq" id="WP_068543321.1">
    <property type="nucleotide sequence ID" value="NZ_LSFI01000048.1"/>
</dbReference>
<dbReference type="NCBIfam" id="NF001319">
    <property type="entry name" value="PRK00258.3-3"/>
    <property type="match status" value="1"/>
</dbReference>
<gene>
    <name evidence="8" type="primary">aroE</name>
    <name evidence="12" type="ORF">TH606_09565</name>
</gene>
<keyword evidence="6 8" id="KW-0057">Aromatic amino acid biosynthesis</keyword>
<sequence>MDTYGIIGWPVSHSLSPAMHNAVLKSLGIKAVYGLLPLAPQNLSEGIKGIRALNIKGVSVTVPHKEAVIPLLDDIDPVASKIGAVNTIVNKDSLLLGFNTDWIGVKKALKEKIDISGKKAVVVGAGGAAKAVVYALIREGASVVIYNRTFEKAQKLAQTLGGVAFPWEELKNASGDILIQTTSVGLKEDKSPVPEEILSQFEVVMDIVYQPLKTRLLKEAEKAGCKIIDGLSMLVYQGIEQFYLWFGTRPQASLMREAAEKELLGENNDQKRN</sequence>
<evidence type="ECO:0000256" key="2">
    <source>
        <dbReference type="ARBA" id="ARBA00012962"/>
    </source>
</evidence>
<keyword evidence="5 8" id="KW-0560">Oxidoreductase</keyword>
<dbReference type="OrthoDB" id="9792692at2"/>
<dbReference type="GO" id="GO:0009073">
    <property type="term" value="P:aromatic amino acid family biosynthetic process"/>
    <property type="evidence" value="ECO:0007669"/>
    <property type="project" value="UniProtKB-KW"/>
</dbReference>
<comment type="caution">
    <text evidence="8">Lacks conserved residue(s) required for the propagation of feature annotation.</text>
</comment>
<dbReference type="GO" id="GO:0019632">
    <property type="term" value="P:shikimate metabolic process"/>
    <property type="evidence" value="ECO:0007669"/>
    <property type="project" value="InterPro"/>
</dbReference>
<dbReference type="PANTHER" id="PTHR21089:SF1">
    <property type="entry name" value="BIFUNCTIONAL 3-DEHYDROQUINATE DEHYDRATASE_SHIKIMATE DEHYDROGENASE, CHLOROPLASTIC"/>
    <property type="match status" value="1"/>
</dbReference>
<comment type="caution">
    <text evidence="12">The sequence shown here is derived from an EMBL/GenBank/DDBJ whole genome shotgun (WGS) entry which is preliminary data.</text>
</comment>
<dbReference type="AlphaFoldDB" id="A0A177E4P8"/>
<feature type="binding site" evidence="8">
    <location>
        <position position="86"/>
    </location>
    <ligand>
        <name>shikimate</name>
        <dbReference type="ChEBI" id="CHEBI:36208"/>
    </ligand>
</feature>
<dbReference type="Pfam" id="PF08501">
    <property type="entry name" value="Shikimate_dh_N"/>
    <property type="match status" value="1"/>
</dbReference>
<dbReference type="EC" id="1.1.1.25" evidence="2 8"/>
<evidence type="ECO:0000256" key="4">
    <source>
        <dbReference type="ARBA" id="ARBA00022857"/>
    </source>
</evidence>
<dbReference type="InterPro" id="IPR036291">
    <property type="entry name" value="NAD(P)-bd_dom_sf"/>
</dbReference>
<feature type="domain" description="Shikimate dehydrogenase substrate binding N-terminal" evidence="10">
    <location>
        <begin position="6"/>
        <end position="88"/>
    </location>
</feature>
<evidence type="ECO:0000256" key="7">
    <source>
        <dbReference type="ARBA" id="ARBA00049442"/>
    </source>
</evidence>
<feature type="binding site" evidence="8">
    <location>
        <begin position="14"/>
        <end position="16"/>
    </location>
    <ligand>
        <name>shikimate</name>
        <dbReference type="ChEBI" id="CHEBI:36208"/>
    </ligand>
</feature>
<dbReference type="SUPFAM" id="SSF53223">
    <property type="entry name" value="Aminoacid dehydrogenase-like, N-terminal domain"/>
    <property type="match status" value="1"/>
</dbReference>
<dbReference type="Gene3D" id="3.40.50.720">
    <property type="entry name" value="NAD(P)-binding Rossmann-like Domain"/>
    <property type="match status" value="1"/>
</dbReference>
<comment type="catalytic activity">
    <reaction evidence="7 8">
        <text>shikimate + NADP(+) = 3-dehydroshikimate + NADPH + H(+)</text>
        <dbReference type="Rhea" id="RHEA:17737"/>
        <dbReference type="ChEBI" id="CHEBI:15378"/>
        <dbReference type="ChEBI" id="CHEBI:16630"/>
        <dbReference type="ChEBI" id="CHEBI:36208"/>
        <dbReference type="ChEBI" id="CHEBI:57783"/>
        <dbReference type="ChEBI" id="CHEBI:58349"/>
        <dbReference type="EC" id="1.1.1.25"/>
    </reaction>
</comment>
<evidence type="ECO:0000256" key="8">
    <source>
        <dbReference type="HAMAP-Rule" id="MF_00222"/>
    </source>
</evidence>
<feature type="binding site" evidence="8">
    <location>
        <position position="61"/>
    </location>
    <ligand>
        <name>shikimate</name>
        <dbReference type="ChEBI" id="CHEBI:36208"/>
    </ligand>
</feature>
<evidence type="ECO:0000259" key="10">
    <source>
        <dbReference type="Pfam" id="PF08501"/>
    </source>
</evidence>
<comment type="similarity">
    <text evidence="8">Belongs to the shikimate dehydrogenase family.</text>
</comment>
<feature type="domain" description="Quinate/shikimate 5-dehydrogenase/glutamyl-tRNA reductase" evidence="9">
    <location>
        <begin position="110"/>
        <end position="183"/>
    </location>
</feature>
<evidence type="ECO:0000313" key="13">
    <source>
        <dbReference type="Proteomes" id="UP000076964"/>
    </source>
</evidence>
<dbReference type="InterPro" id="IPR011342">
    <property type="entry name" value="Shikimate_DH"/>
</dbReference>
<name>A0A177E4P8_9BACT</name>
<feature type="active site" description="Proton acceptor" evidence="8">
    <location>
        <position position="65"/>
    </location>
</feature>
<comment type="subunit">
    <text evidence="8">Homodimer.</text>
</comment>
<dbReference type="Gene3D" id="3.40.50.10860">
    <property type="entry name" value="Leucine Dehydrogenase, chain A, domain 1"/>
    <property type="match status" value="1"/>
</dbReference>
<dbReference type="Pfam" id="PF18317">
    <property type="entry name" value="SDH_C"/>
    <property type="match status" value="1"/>
</dbReference>
<dbReference type="InterPro" id="IPR013708">
    <property type="entry name" value="Shikimate_DH-bd_N"/>
</dbReference>
<evidence type="ECO:0000256" key="1">
    <source>
        <dbReference type="ARBA" id="ARBA00004871"/>
    </source>
</evidence>
<dbReference type="EMBL" id="LSFI01000048">
    <property type="protein sequence ID" value="OAG26943.1"/>
    <property type="molecule type" value="Genomic_DNA"/>
</dbReference>
<dbReference type="CDD" id="cd01065">
    <property type="entry name" value="NAD_bind_Shikimate_DH"/>
    <property type="match status" value="1"/>
</dbReference>
<feature type="binding site" evidence="8">
    <location>
        <position position="237"/>
    </location>
    <ligand>
        <name>shikimate</name>
        <dbReference type="ChEBI" id="CHEBI:36208"/>
    </ligand>
</feature>
<evidence type="ECO:0000256" key="3">
    <source>
        <dbReference type="ARBA" id="ARBA00022605"/>
    </source>
</evidence>
<feature type="binding site" evidence="8">
    <location>
        <position position="207"/>
    </location>
    <ligand>
        <name>NADP(+)</name>
        <dbReference type="ChEBI" id="CHEBI:58349"/>
    </ligand>
</feature>
<evidence type="ECO:0000259" key="11">
    <source>
        <dbReference type="Pfam" id="PF18317"/>
    </source>
</evidence>
<dbReference type="GO" id="GO:0009423">
    <property type="term" value="P:chorismate biosynthetic process"/>
    <property type="evidence" value="ECO:0007669"/>
    <property type="project" value="UniProtKB-UniRule"/>
</dbReference>
<feature type="binding site" evidence="8">
    <location>
        <position position="209"/>
    </location>
    <ligand>
        <name>shikimate</name>
        <dbReference type="ChEBI" id="CHEBI:36208"/>
    </ligand>
</feature>
<dbReference type="InterPro" id="IPR006151">
    <property type="entry name" value="Shikm_DH/Glu-tRNA_Rdtase"/>
</dbReference>
<dbReference type="GO" id="GO:0004764">
    <property type="term" value="F:shikimate 3-dehydrogenase (NADP+) activity"/>
    <property type="evidence" value="ECO:0007669"/>
    <property type="project" value="UniProtKB-UniRule"/>
</dbReference>
<proteinExistence type="inferred from homology"/>
<accession>A0A177E4P8</accession>
<organism evidence="12 13">
    <name type="scientific">Thermodesulfatator autotrophicus</name>
    <dbReference type="NCBI Taxonomy" id="1795632"/>
    <lineage>
        <taxon>Bacteria</taxon>
        <taxon>Pseudomonadati</taxon>
        <taxon>Thermodesulfobacteriota</taxon>
        <taxon>Thermodesulfobacteria</taxon>
        <taxon>Thermodesulfobacteriales</taxon>
        <taxon>Thermodesulfatatoraceae</taxon>
        <taxon>Thermodesulfatator</taxon>
    </lineage>
</organism>
<dbReference type="GO" id="GO:0008652">
    <property type="term" value="P:amino acid biosynthetic process"/>
    <property type="evidence" value="ECO:0007669"/>
    <property type="project" value="UniProtKB-KW"/>
</dbReference>
<dbReference type="NCBIfam" id="TIGR00507">
    <property type="entry name" value="aroE"/>
    <property type="match status" value="1"/>
</dbReference>
<dbReference type="PANTHER" id="PTHR21089">
    <property type="entry name" value="SHIKIMATE DEHYDROGENASE"/>
    <property type="match status" value="1"/>
</dbReference>
<dbReference type="GO" id="GO:0050661">
    <property type="term" value="F:NADP binding"/>
    <property type="evidence" value="ECO:0007669"/>
    <property type="project" value="InterPro"/>
</dbReference>
<keyword evidence="13" id="KW-1185">Reference proteome</keyword>
<feature type="binding site" evidence="8">
    <location>
        <begin position="124"/>
        <end position="128"/>
    </location>
    <ligand>
        <name>NADP(+)</name>
        <dbReference type="ChEBI" id="CHEBI:58349"/>
    </ligand>
</feature>
<dbReference type="STRING" id="1795632.TH606_09565"/>
<evidence type="ECO:0000256" key="6">
    <source>
        <dbReference type="ARBA" id="ARBA00023141"/>
    </source>
</evidence>
<dbReference type="Pfam" id="PF01488">
    <property type="entry name" value="Shikimate_DH"/>
    <property type="match status" value="1"/>
</dbReference>
<feature type="binding site" evidence="8">
    <location>
        <begin position="147"/>
        <end position="152"/>
    </location>
    <ligand>
        <name>NADP(+)</name>
        <dbReference type="ChEBI" id="CHEBI:58349"/>
    </ligand>
</feature>
<evidence type="ECO:0000313" key="12">
    <source>
        <dbReference type="EMBL" id="OAG26943.1"/>
    </source>
</evidence>
<evidence type="ECO:0000259" key="9">
    <source>
        <dbReference type="Pfam" id="PF01488"/>
    </source>
</evidence>
<keyword evidence="3 8" id="KW-0028">Amino-acid biosynthesis</keyword>
<dbReference type="HAMAP" id="MF_00222">
    <property type="entry name" value="Shikimate_DH_AroE"/>
    <property type="match status" value="1"/>
</dbReference>
<feature type="binding site" evidence="8">
    <location>
        <position position="101"/>
    </location>
    <ligand>
        <name>shikimate</name>
        <dbReference type="ChEBI" id="CHEBI:36208"/>
    </ligand>
</feature>
<protein>
    <recommendedName>
        <fullName evidence="2 8">Shikimate dehydrogenase (NADP(+))</fullName>
        <shortName evidence="8">SDH</shortName>
        <ecNumber evidence="2 8">1.1.1.25</ecNumber>
    </recommendedName>
</protein>
<comment type="function">
    <text evidence="8">Involved in the biosynthesis of the chorismate, which leads to the biosynthesis of aromatic amino acids. Catalyzes the reversible NADPH linked reduction of 3-dehydroshikimate (DHSA) to yield shikimate (SA).</text>
</comment>
<feature type="domain" description="SDH C-terminal" evidence="11">
    <location>
        <begin position="230"/>
        <end position="260"/>
    </location>
</feature>
<dbReference type="UniPathway" id="UPA00053">
    <property type="reaction ID" value="UER00087"/>
</dbReference>
<feature type="binding site" evidence="8">
    <location>
        <position position="230"/>
    </location>
    <ligand>
        <name>NADP(+)</name>
        <dbReference type="ChEBI" id="CHEBI:58349"/>
    </ligand>
</feature>
<keyword evidence="4 8" id="KW-0521">NADP</keyword>
<comment type="pathway">
    <text evidence="1 8">Metabolic intermediate biosynthesis; chorismate biosynthesis; chorismate from D-erythrose 4-phosphate and phosphoenolpyruvate: step 4/7.</text>
</comment>
<evidence type="ECO:0000256" key="5">
    <source>
        <dbReference type="ARBA" id="ARBA00023002"/>
    </source>
</evidence>
<dbReference type="Proteomes" id="UP000076964">
    <property type="component" value="Unassembled WGS sequence"/>
</dbReference>